<organism evidence="2 3">
    <name type="scientific">Xanthobacter tagetidis</name>
    <dbReference type="NCBI Taxonomy" id="60216"/>
    <lineage>
        <taxon>Bacteria</taxon>
        <taxon>Pseudomonadati</taxon>
        <taxon>Pseudomonadota</taxon>
        <taxon>Alphaproteobacteria</taxon>
        <taxon>Hyphomicrobiales</taxon>
        <taxon>Xanthobacteraceae</taxon>
        <taxon>Xanthobacter</taxon>
    </lineage>
</organism>
<dbReference type="GO" id="GO:0030497">
    <property type="term" value="P:fatty acid elongation"/>
    <property type="evidence" value="ECO:0007669"/>
    <property type="project" value="TreeGrafter"/>
</dbReference>
<comment type="similarity">
    <text evidence="1">Belongs to the short-chain dehydrogenases/reductases (SDR) family.</text>
</comment>
<gene>
    <name evidence="2" type="ORF">D9R14_10585</name>
</gene>
<dbReference type="PANTHER" id="PTHR42760">
    <property type="entry name" value="SHORT-CHAIN DEHYDROGENASES/REDUCTASES FAMILY MEMBER"/>
    <property type="match status" value="1"/>
</dbReference>
<proteinExistence type="inferred from homology"/>
<dbReference type="OrthoDB" id="286404at2"/>
<name>A0A3L7AE81_9HYPH</name>
<dbReference type="InterPro" id="IPR036291">
    <property type="entry name" value="NAD(P)-bd_dom_sf"/>
</dbReference>
<dbReference type="SUPFAM" id="SSF51735">
    <property type="entry name" value="NAD(P)-binding Rossmann-fold domains"/>
    <property type="match status" value="1"/>
</dbReference>
<dbReference type="PROSITE" id="PS00061">
    <property type="entry name" value="ADH_SHORT"/>
    <property type="match status" value="1"/>
</dbReference>
<dbReference type="PANTHER" id="PTHR42760:SF40">
    <property type="entry name" value="3-OXOACYL-[ACYL-CARRIER-PROTEIN] REDUCTASE, CHLOROPLASTIC"/>
    <property type="match status" value="1"/>
</dbReference>
<dbReference type="InterPro" id="IPR020904">
    <property type="entry name" value="Sc_DH/Rdtase_CS"/>
</dbReference>
<comment type="caution">
    <text evidence="2">The sequence shown here is derived from an EMBL/GenBank/DDBJ whole genome shotgun (WGS) entry which is preliminary data.</text>
</comment>
<dbReference type="FunFam" id="3.40.50.720:FF:000084">
    <property type="entry name" value="Short-chain dehydrogenase reductase"/>
    <property type="match status" value="1"/>
</dbReference>
<dbReference type="PRINTS" id="PR00080">
    <property type="entry name" value="SDRFAMILY"/>
</dbReference>
<dbReference type="GO" id="GO:0016616">
    <property type="term" value="F:oxidoreductase activity, acting on the CH-OH group of donors, NAD or NADP as acceptor"/>
    <property type="evidence" value="ECO:0007669"/>
    <property type="project" value="TreeGrafter"/>
</dbReference>
<dbReference type="EMBL" id="RCTF01000007">
    <property type="protein sequence ID" value="RLP78699.1"/>
    <property type="molecule type" value="Genomic_DNA"/>
</dbReference>
<dbReference type="InterPro" id="IPR002347">
    <property type="entry name" value="SDR_fam"/>
</dbReference>
<dbReference type="CDD" id="cd05233">
    <property type="entry name" value="SDR_c"/>
    <property type="match status" value="1"/>
</dbReference>
<dbReference type="Gene3D" id="3.40.50.720">
    <property type="entry name" value="NAD(P)-binding Rossmann-like Domain"/>
    <property type="match status" value="1"/>
</dbReference>
<accession>A0A3L7AE81</accession>
<dbReference type="PRINTS" id="PR00081">
    <property type="entry name" value="GDHRDH"/>
</dbReference>
<evidence type="ECO:0000313" key="2">
    <source>
        <dbReference type="EMBL" id="RLP78699.1"/>
    </source>
</evidence>
<evidence type="ECO:0000313" key="3">
    <source>
        <dbReference type="Proteomes" id="UP000269692"/>
    </source>
</evidence>
<keyword evidence="3" id="KW-1185">Reference proteome</keyword>
<protein>
    <submittedName>
        <fullName evidence="2">SDR family oxidoreductase</fullName>
    </submittedName>
</protein>
<dbReference type="RefSeq" id="WP_121623292.1">
    <property type="nucleotide sequence ID" value="NZ_JACIIW010000005.1"/>
</dbReference>
<dbReference type="Proteomes" id="UP000269692">
    <property type="component" value="Unassembled WGS sequence"/>
</dbReference>
<evidence type="ECO:0000256" key="1">
    <source>
        <dbReference type="ARBA" id="ARBA00006484"/>
    </source>
</evidence>
<reference evidence="2 3" key="1">
    <citation type="submission" date="2018-10" db="EMBL/GenBank/DDBJ databases">
        <title>Xanthobacter tagetidis genome sequencing and assembly.</title>
        <authorList>
            <person name="Maclea K.S."/>
            <person name="Goen A.E."/>
            <person name="Fatima S.A."/>
        </authorList>
    </citation>
    <scope>NUCLEOTIDE SEQUENCE [LARGE SCALE GENOMIC DNA]</scope>
    <source>
        <strain evidence="2 3">ATCC 700314</strain>
    </source>
</reference>
<dbReference type="AlphaFoldDB" id="A0A3L7AE81"/>
<dbReference type="Pfam" id="PF13561">
    <property type="entry name" value="adh_short_C2"/>
    <property type="match status" value="1"/>
</dbReference>
<sequence>MDGLIDLSGRVAVITGGGTGMGLACARHFLAEGCRVVALGRDSEARIDDPKFTFLDLDVTDHEAIARLATRLPGVDVLVNAAGIILHDMEEFSPAGFRKVIEVNLGGAQAVTMALRDALRLRRGSVVNVASMWSFFGSGRNPAYAASKGAIVQLTRSFAVAFAGDGIRVNAVAPGWIRTRLSAGAMNDPERRAAITARIPLGYWGEPDDVAGVVGFLASPAARYITGAVLPVDGGYSIA</sequence>